<dbReference type="RefSeq" id="WP_286278917.1">
    <property type="nucleotide sequence ID" value="NZ_AP027731.1"/>
</dbReference>
<feature type="domain" description="Amidohydrolase-related" evidence="2">
    <location>
        <begin position="21"/>
        <end position="278"/>
    </location>
</feature>
<evidence type="ECO:0000313" key="4">
    <source>
        <dbReference type="Proteomes" id="UP001321498"/>
    </source>
</evidence>
<dbReference type="Gene3D" id="3.20.20.140">
    <property type="entry name" value="Metal-dependent hydrolases"/>
    <property type="match status" value="1"/>
</dbReference>
<keyword evidence="1" id="KW-0378">Hydrolase</keyword>
<organism evidence="3 4">
    <name type="scientific">Naasia aerilata</name>
    <dbReference type="NCBI Taxonomy" id="1162966"/>
    <lineage>
        <taxon>Bacteria</taxon>
        <taxon>Bacillati</taxon>
        <taxon>Actinomycetota</taxon>
        <taxon>Actinomycetes</taxon>
        <taxon>Micrococcales</taxon>
        <taxon>Microbacteriaceae</taxon>
        <taxon>Naasia</taxon>
    </lineage>
</organism>
<dbReference type="InterPro" id="IPR011059">
    <property type="entry name" value="Metal-dep_hydrolase_composite"/>
</dbReference>
<protein>
    <recommendedName>
        <fullName evidence="2">Amidohydrolase-related domain-containing protein</fullName>
    </recommendedName>
</protein>
<accession>A0ABM8GBS2</accession>
<dbReference type="SUPFAM" id="SSF51556">
    <property type="entry name" value="Metallo-dependent hydrolases"/>
    <property type="match status" value="1"/>
</dbReference>
<dbReference type="InterPro" id="IPR006680">
    <property type="entry name" value="Amidohydro-rel"/>
</dbReference>
<gene>
    <name evidence="3" type="ORF">GCM10025866_15770</name>
</gene>
<evidence type="ECO:0000259" key="2">
    <source>
        <dbReference type="Pfam" id="PF01979"/>
    </source>
</evidence>
<dbReference type="Proteomes" id="UP001321498">
    <property type="component" value="Chromosome"/>
</dbReference>
<dbReference type="PANTHER" id="PTHR43794:SF11">
    <property type="entry name" value="AMIDOHYDROLASE-RELATED DOMAIN-CONTAINING PROTEIN"/>
    <property type="match status" value="1"/>
</dbReference>
<dbReference type="SUPFAM" id="SSF51338">
    <property type="entry name" value="Composite domain of metallo-dependent hydrolases"/>
    <property type="match status" value="1"/>
</dbReference>
<dbReference type="EMBL" id="AP027731">
    <property type="protein sequence ID" value="BDZ45668.1"/>
    <property type="molecule type" value="Genomic_DNA"/>
</dbReference>
<dbReference type="Pfam" id="PF01979">
    <property type="entry name" value="Amidohydro_1"/>
    <property type="match status" value="1"/>
</dbReference>
<keyword evidence="4" id="KW-1185">Reference proteome</keyword>
<sequence>MGRLRPLDHQVAQIDGKADSGIRFVNATGLDDSVGSDEAILERIGAAVAHARALPPDRMLGAAVMGAVQWSARPDAAELEVEAMRRFGLTNQAHFLETREQVEVQRAKFDLYVRAGALGPDLVFGHFIQTTREIIETAAAGGSGMSWQPASNGRLASGVADLPAIRAAGMTVGMGLDDQACTDIADPWQNMRMGMYLVRAQTGDPLSMMPEDVLELHTRGSAKVLQVDDRVGSLEVGKFADFVVVDPRSPDIGPLWNPVRSYVLACGLRNLKRVYVGGVLQAQDGVSTNPLAPEASAKLHELLPAIEREHRILR</sequence>
<dbReference type="PANTHER" id="PTHR43794">
    <property type="entry name" value="AMINOHYDROLASE SSNA-RELATED"/>
    <property type="match status" value="1"/>
</dbReference>
<evidence type="ECO:0000313" key="3">
    <source>
        <dbReference type="EMBL" id="BDZ45668.1"/>
    </source>
</evidence>
<proteinExistence type="predicted"/>
<dbReference type="InterPro" id="IPR032466">
    <property type="entry name" value="Metal_Hydrolase"/>
</dbReference>
<name>A0ABM8GBS2_9MICO</name>
<reference evidence="4" key="1">
    <citation type="journal article" date="2019" name="Int. J. Syst. Evol. Microbiol.">
        <title>The Global Catalogue of Microorganisms (GCM) 10K type strain sequencing project: providing services to taxonomists for standard genome sequencing and annotation.</title>
        <authorList>
            <consortium name="The Broad Institute Genomics Platform"/>
            <consortium name="The Broad Institute Genome Sequencing Center for Infectious Disease"/>
            <person name="Wu L."/>
            <person name="Ma J."/>
        </authorList>
    </citation>
    <scope>NUCLEOTIDE SEQUENCE [LARGE SCALE GENOMIC DNA]</scope>
    <source>
        <strain evidence="4">NBRC 108725</strain>
    </source>
</reference>
<dbReference type="InterPro" id="IPR050287">
    <property type="entry name" value="MTA/SAH_deaminase"/>
</dbReference>
<evidence type="ECO:0000256" key="1">
    <source>
        <dbReference type="ARBA" id="ARBA00022801"/>
    </source>
</evidence>